<dbReference type="SMART" id="SM01030">
    <property type="entry name" value="BHD_1"/>
    <property type="match status" value="1"/>
</dbReference>
<dbReference type="PANTHER" id="PTHR12135">
    <property type="entry name" value="DNA REPAIR PROTEIN XP-C / RAD4"/>
    <property type="match status" value="1"/>
</dbReference>
<feature type="domain" description="Rad4 beta-hairpin" evidence="12">
    <location>
        <begin position="1016"/>
        <end position="1090"/>
    </location>
</feature>
<feature type="compositionally biased region" description="Basic and acidic residues" evidence="9">
    <location>
        <begin position="11"/>
        <end position="23"/>
    </location>
</feature>
<feature type="compositionally biased region" description="Polar residues" evidence="9">
    <location>
        <begin position="486"/>
        <end position="496"/>
    </location>
</feature>
<dbReference type="SMART" id="SM01031">
    <property type="entry name" value="BHD_2"/>
    <property type="match status" value="1"/>
</dbReference>
<feature type="compositionally biased region" description="Polar residues" evidence="9">
    <location>
        <begin position="438"/>
        <end position="452"/>
    </location>
</feature>
<comment type="similarity">
    <text evidence="2">Belongs to the XPC family.</text>
</comment>
<feature type="region of interest" description="Disordered" evidence="9">
    <location>
        <begin position="524"/>
        <end position="557"/>
    </location>
</feature>
<dbReference type="GO" id="GO:0005737">
    <property type="term" value="C:cytoplasm"/>
    <property type="evidence" value="ECO:0007669"/>
    <property type="project" value="TreeGrafter"/>
</dbReference>
<dbReference type="CTD" id="7508"/>
<organism evidence="13 14">
    <name type="scientific">Agrilus planipennis</name>
    <name type="common">Emerald ash borer</name>
    <name type="synonym">Agrilus marcopoli</name>
    <dbReference type="NCBI Taxonomy" id="224129"/>
    <lineage>
        <taxon>Eukaryota</taxon>
        <taxon>Metazoa</taxon>
        <taxon>Ecdysozoa</taxon>
        <taxon>Arthropoda</taxon>
        <taxon>Hexapoda</taxon>
        <taxon>Insecta</taxon>
        <taxon>Pterygota</taxon>
        <taxon>Neoptera</taxon>
        <taxon>Endopterygota</taxon>
        <taxon>Coleoptera</taxon>
        <taxon>Polyphaga</taxon>
        <taxon>Elateriformia</taxon>
        <taxon>Buprestoidea</taxon>
        <taxon>Buprestidae</taxon>
        <taxon>Agrilinae</taxon>
        <taxon>Agrilus</taxon>
    </lineage>
</organism>
<dbReference type="InterPro" id="IPR018026">
    <property type="entry name" value="DNA_repair_Rad4-like"/>
</dbReference>
<gene>
    <name evidence="14" type="primary">LOC108738513</name>
</gene>
<dbReference type="FunFam" id="3.30.70.2460:FF:000001">
    <property type="entry name" value="DNA repair protein Rad4 family"/>
    <property type="match status" value="1"/>
</dbReference>
<dbReference type="PANTHER" id="PTHR12135:SF0">
    <property type="entry name" value="DNA REPAIR PROTEIN COMPLEMENTING XP-C CELLS"/>
    <property type="match status" value="1"/>
</dbReference>
<feature type="region of interest" description="Disordered" evidence="9">
    <location>
        <begin position="581"/>
        <end position="697"/>
    </location>
</feature>
<dbReference type="FunFam" id="2.20.20.110:FF:000001">
    <property type="entry name" value="DNA repair protein complementing XP-C cells"/>
    <property type="match status" value="1"/>
</dbReference>
<dbReference type="InterPro" id="IPR018328">
    <property type="entry name" value="Rad4_beta-hairpin_dom3"/>
</dbReference>
<dbReference type="NCBIfam" id="TIGR00605">
    <property type="entry name" value="rad4"/>
    <property type="match status" value="1"/>
</dbReference>
<keyword evidence="5" id="KW-0238">DNA-binding</keyword>
<keyword evidence="7" id="KW-0539">Nucleus</keyword>
<evidence type="ECO:0000313" key="13">
    <source>
        <dbReference type="Proteomes" id="UP000192223"/>
    </source>
</evidence>
<evidence type="ECO:0000256" key="3">
    <source>
        <dbReference type="ARBA" id="ARBA00022553"/>
    </source>
</evidence>
<dbReference type="SUPFAM" id="SSF54001">
    <property type="entry name" value="Cysteine proteinases"/>
    <property type="match status" value="1"/>
</dbReference>
<dbReference type="GO" id="GO:0006298">
    <property type="term" value="P:mismatch repair"/>
    <property type="evidence" value="ECO:0007669"/>
    <property type="project" value="TreeGrafter"/>
</dbReference>
<feature type="domain" description="Rad4 beta-hairpin" evidence="10">
    <location>
        <begin position="899"/>
        <end position="951"/>
    </location>
</feature>
<feature type="compositionally biased region" description="Basic and acidic residues" evidence="9">
    <location>
        <begin position="1162"/>
        <end position="1171"/>
    </location>
</feature>
<dbReference type="Gene3D" id="3.90.260.10">
    <property type="entry name" value="Transglutaminase-like"/>
    <property type="match status" value="2"/>
</dbReference>
<feature type="compositionally biased region" description="Polar residues" evidence="9">
    <location>
        <begin position="593"/>
        <end position="605"/>
    </location>
</feature>
<keyword evidence="8" id="KW-0175">Coiled coil</keyword>
<keyword evidence="6" id="KW-0234">DNA repair</keyword>
<evidence type="ECO:0000256" key="4">
    <source>
        <dbReference type="ARBA" id="ARBA00022763"/>
    </source>
</evidence>
<dbReference type="InterPro" id="IPR036985">
    <property type="entry name" value="Transglutaminase-like_sf"/>
</dbReference>
<dbReference type="InterPro" id="IPR018325">
    <property type="entry name" value="Rad4/PNGase_transGLS-fold"/>
</dbReference>
<name>A0A1W4X514_AGRPL</name>
<feature type="compositionally biased region" description="Polar residues" evidence="9">
    <location>
        <begin position="463"/>
        <end position="473"/>
    </location>
</feature>
<dbReference type="KEGG" id="apln:108738513"/>
<feature type="compositionally biased region" description="Basic residues" evidence="9">
    <location>
        <begin position="1147"/>
        <end position="1161"/>
    </location>
</feature>
<evidence type="ECO:0000259" key="10">
    <source>
        <dbReference type="SMART" id="SM01030"/>
    </source>
</evidence>
<keyword evidence="4" id="KW-0227">DNA damage</keyword>
<comment type="subcellular location">
    <subcellularLocation>
        <location evidence="1">Nucleus</location>
    </subcellularLocation>
</comment>
<feature type="compositionally biased region" description="Basic and acidic residues" evidence="9">
    <location>
        <begin position="687"/>
        <end position="697"/>
    </location>
</feature>
<dbReference type="RefSeq" id="XP_018327473.1">
    <property type="nucleotide sequence ID" value="XM_018471971.2"/>
</dbReference>
<dbReference type="OrthoDB" id="300780at2759"/>
<dbReference type="STRING" id="224129.A0A1W4X514"/>
<evidence type="ECO:0000256" key="1">
    <source>
        <dbReference type="ARBA" id="ARBA00004123"/>
    </source>
</evidence>
<keyword evidence="3" id="KW-0597">Phosphoprotein</keyword>
<evidence type="ECO:0000256" key="5">
    <source>
        <dbReference type="ARBA" id="ARBA00023125"/>
    </source>
</evidence>
<evidence type="ECO:0000256" key="2">
    <source>
        <dbReference type="ARBA" id="ARBA00009525"/>
    </source>
</evidence>
<dbReference type="InterPro" id="IPR042488">
    <property type="entry name" value="Rad4_BHD3_sf"/>
</dbReference>
<evidence type="ECO:0000256" key="6">
    <source>
        <dbReference type="ARBA" id="ARBA00023204"/>
    </source>
</evidence>
<feature type="region of interest" description="Disordered" evidence="9">
    <location>
        <begin position="388"/>
        <end position="496"/>
    </location>
</feature>
<dbReference type="AlphaFoldDB" id="A0A1W4X514"/>
<dbReference type="InParanoid" id="A0A1W4X514"/>
<dbReference type="GO" id="GO:0000111">
    <property type="term" value="C:nucleotide-excision repair factor 2 complex"/>
    <property type="evidence" value="ECO:0007669"/>
    <property type="project" value="TreeGrafter"/>
</dbReference>
<evidence type="ECO:0000313" key="14">
    <source>
        <dbReference type="RefSeq" id="XP_018327473.1"/>
    </source>
</evidence>
<dbReference type="GO" id="GO:0003684">
    <property type="term" value="F:damaged DNA binding"/>
    <property type="evidence" value="ECO:0007669"/>
    <property type="project" value="InterPro"/>
</dbReference>
<dbReference type="Gene3D" id="3.30.70.2460">
    <property type="entry name" value="Rad4, beta-hairpin domain BHD3"/>
    <property type="match status" value="1"/>
</dbReference>
<dbReference type="GO" id="GO:0006289">
    <property type="term" value="P:nucleotide-excision repair"/>
    <property type="evidence" value="ECO:0007669"/>
    <property type="project" value="InterPro"/>
</dbReference>
<feature type="region of interest" description="Disordered" evidence="9">
    <location>
        <begin position="1"/>
        <end position="23"/>
    </location>
</feature>
<sequence length="1171" mass="134799">MRRTRRNNRLSLEDKCENSDDDDFKRSKIKKIKTIKKKRTKKLEADGSSSSESDLDNYLKTASEIDLNSSFFQNPMQPEQVPFETIEKDIFSDVKQLSDSSSENEVKCLEEEHGKEKLENKPVLVQSSNSKLNFQHLHDYTRKLEDAKKHIEKYILQQKNVENSKGTSQDKPNKDQDILSMLAQVEAQPSTSIANQSTFNYNLDLSDSEKEDWEEVIDENNDLKAIAKDIQITVSLPEHMRKKKGEDLQAAIKRRLNRIKKENQILIHKVHLLCWIAHGNYVNNILNDPNLLASALSLVPSEKCYPKGRADLKYLQQFTSWYSNTIKLTNKPESKYVQSLEILQEQITQKEAHNSKSFVYIFICILRALGLQCRLILSFRVAPLRPPSSELHSLSLKEPHKKNETVQKEKIKTEDAKQGNLPEKKNIRGNTTKKKGNLESSPSGSKDNTNITDLKKGSRKKQATSNNTGSQIKQTKKVIQEKKNTTDSNKPEVSSFSISEKIKLQKHQNQKAITNTKMNITKLKPTNQMKKNIEQPSSEESYSIPVKHSLRARSSSSNVITSLKNNNKSEIKIQKATNKQNLIEKKSKKPVLRSQQKNLSKTQEIVPQLDGANDGDSESNSDRKRKPNLSKLHQERKSSCSKNHPRRLRKTVSNYKESTSDSEDDFQPSPSQKLNKDAIKDTSPPKPKIESKDIKIKQNIIPEKHSKGGVKEDIIKLVKGVVKNQKMAEKAKLVKIKRSKSESDDSDYAPEANKRKFDSDEDFKIKSDMKVKKRVQWKNDRRVLSSDSDQEAIKQGNDVWAEVFLEAEEKWISVDVIKAEIHCVNALYSRASKPVSYIIAWNNDNTLKDVTSRYCQDWHTVIRKLRVNSDWWKQTLKPYIGKPTARDKEEDEELAQMQLEKPLPKTISEYKNHPLYALQRHLLKFEAIYPPDAVPLGYIRGEPVYSRYCVYTLHSREIWLKQAKVVKRGEKPYKIVKARPKYDKLSGKVITDLPLEIFGMWQVEDYDPPTAENGVVPRNAYGNVDLFKECMLPKGCVHLRLPGLNKIAYKLKIDCAEAVTGFDFHGGWSHPIIDGYVVCVEYEDILVAAWHMEQEEQERKEQEKIEKRIYGNWKKLIKGLLIRERLNAKYNFKGKPEQSAPSSNEKRKAKPLKMLSKKKRRTSSEHESQSD</sequence>
<dbReference type="SMART" id="SM01032">
    <property type="entry name" value="BHD_3"/>
    <property type="match status" value="1"/>
</dbReference>
<feature type="coiled-coil region" evidence="8">
    <location>
        <begin position="137"/>
        <end position="164"/>
    </location>
</feature>
<dbReference type="GO" id="GO:0003697">
    <property type="term" value="F:single-stranded DNA binding"/>
    <property type="evidence" value="ECO:0007669"/>
    <property type="project" value="TreeGrafter"/>
</dbReference>
<evidence type="ECO:0000259" key="12">
    <source>
        <dbReference type="SMART" id="SM01032"/>
    </source>
</evidence>
<feature type="domain" description="Rad4 beta-hairpin" evidence="11">
    <location>
        <begin position="953"/>
        <end position="1009"/>
    </location>
</feature>
<proteinExistence type="inferred from homology"/>
<keyword evidence="13" id="KW-1185">Reference proteome</keyword>
<dbReference type="Gene3D" id="2.20.20.110">
    <property type="entry name" value="Rad4, beta-hairpin domain BHD1"/>
    <property type="match status" value="1"/>
</dbReference>
<feature type="compositionally biased region" description="Basic and acidic residues" evidence="9">
    <location>
        <begin position="395"/>
        <end position="426"/>
    </location>
</feature>
<dbReference type="InterPro" id="IPR004583">
    <property type="entry name" value="DNA_repair_Rad4"/>
</dbReference>
<dbReference type="GeneID" id="108738513"/>
<reference evidence="14" key="1">
    <citation type="submission" date="2025-08" db="UniProtKB">
        <authorList>
            <consortium name="RefSeq"/>
        </authorList>
    </citation>
    <scope>IDENTIFICATION</scope>
    <source>
        <tissue evidence="14">Entire body</tissue>
    </source>
</reference>
<accession>A0A1W4X514</accession>
<dbReference type="FunCoup" id="A0A1W4X514">
    <property type="interactions" value="1670"/>
</dbReference>
<evidence type="ECO:0000256" key="7">
    <source>
        <dbReference type="ARBA" id="ARBA00023242"/>
    </source>
</evidence>
<evidence type="ECO:0000259" key="11">
    <source>
        <dbReference type="SMART" id="SM01031"/>
    </source>
</evidence>
<protein>
    <submittedName>
        <fullName evidence="14">DNA repair protein complementing XP-C cells homolog</fullName>
    </submittedName>
</protein>
<evidence type="ECO:0000256" key="8">
    <source>
        <dbReference type="SAM" id="Coils"/>
    </source>
</evidence>
<dbReference type="InterPro" id="IPR038765">
    <property type="entry name" value="Papain-like_cys_pep_sf"/>
</dbReference>
<dbReference type="InterPro" id="IPR018327">
    <property type="entry name" value="BHD_2"/>
</dbReference>
<dbReference type="Pfam" id="PF03835">
    <property type="entry name" value="Rad4"/>
    <property type="match status" value="1"/>
</dbReference>
<dbReference type="GO" id="GO:0071942">
    <property type="term" value="C:XPC complex"/>
    <property type="evidence" value="ECO:0007669"/>
    <property type="project" value="TreeGrafter"/>
</dbReference>
<dbReference type="Proteomes" id="UP000192223">
    <property type="component" value="Unplaced"/>
</dbReference>
<dbReference type="InterPro" id="IPR018326">
    <property type="entry name" value="Rad4_beta-hairpin_dom1"/>
</dbReference>
<dbReference type="Pfam" id="PF10403">
    <property type="entry name" value="BHD_1"/>
    <property type="match status" value="1"/>
</dbReference>
<evidence type="ECO:0000256" key="9">
    <source>
        <dbReference type="SAM" id="MobiDB-lite"/>
    </source>
</evidence>
<feature type="region of interest" description="Disordered" evidence="9">
    <location>
        <begin position="1133"/>
        <end position="1171"/>
    </location>
</feature>
<dbReference type="Pfam" id="PF10405">
    <property type="entry name" value="BHD_3"/>
    <property type="match status" value="1"/>
</dbReference>
<feature type="compositionally biased region" description="Polar residues" evidence="9">
    <location>
        <begin position="524"/>
        <end position="541"/>
    </location>
</feature>